<dbReference type="PANTHER" id="PTHR13903:SF8">
    <property type="entry name" value="PIRIN"/>
    <property type="match status" value="1"/>
</dbReference>
<evidence type="ECO:0000259" key="4">
    <source>
        <dbReference type="Pfam" id="PF05726"/>
    </source>
</evidence>
<feature type="domain" description="Pirin N-terminal" evidence="3">
    <location>
        <begin position="17"/>
        <end position="120"/>
    </location>
</feature>
<dbReference type="PIRSF" id="PIRSF006232">
    <property type="entry name" value="Pirin"/>
    <property type="match status" value="1"/>
</dbReference>
<dbReference type="InterPro" id="IPR011051">
    <property type="entry name" value="RmlC_Cupin_sf"/>
</dbReference>
<dbReference type="EMBL" id="JASJUT010000001">
    <property type="protein sequence ID" value="MDK2594156.1"/>
    <property type="molecule type" value="Genomic_DNA"/>
</dbReference>
<dbReference type="Proteomes" id="UP001231915">
    <property type="component" value="Unassembled WGS sequence"/>
</dbReference>
<comment type="similarity">
    <text evidence="1 2">Belongs to the pirin family.</text>
</comment>
<dbReference type="InterPro" id="IPR014710">
    <property type="entry name" value="RmlC-like_jellyroll"/>
</dbReference>
<organism evidence="5 6">
    <name type="scientific">Pseudoalteromonas obscura</name>
    <dbReference type="NCBI Taxonomy" id="3048491"/>
    <lineage>
        <taxon>Bacteria</taxon>
        <taxon>Pseudomonadati</taxon>
        <taxon>Pseudomonadota</taxon>
        <taxon>Gammaproteobacteria</taxon>
        <taxon>Alteromonadales</taxon>
        <taxon>Pseudoalteromonadaceae</taxon>
        <taxon>Pseudoalteromonas</taxon>
    </lineage>
</organism>
<reference evidence="5 6" key="1">
    <citation type="submission" date="2023-05" db="EMBL/GenBank/DDBJ databases">
        <title>Pseudoalteromonas ardens sp. nov., Pseudoalteromonas obscura sp. nov., and Pseudoalteromonas umbrosa sp. nov., isolated from the coral Montipora capitata.</title>
        <authorList>
            <person name="Thomas E.M."/>
            <person name="Smith E.M."/>
            <person name="Papke E."/>
            <person name="Shlafstein M.D."/>
            <person name="Oline D.K."/>
            <person name="Videau P."/>
            <person name="Saw J.H."/>
            <person name="Strangman W.K."/>
            <person name="Ushijima B."/>
        </authorList>
    </citation>
    <scope>NUCLEOTIDE SEQUENCE [LARGE SCALE GENOMIC DNA]</scope>
    <source>
        <strain evidence="5 6">P94</strain>
    </source>
</reference>
<dbReference type="InterPro" id="IPR003829">
    <property type="entry name" value="Pirin_N_dom"/>
</dbReference>
<evidence type="ECO:0000313" key="5">
    <source>
        <dbReference type="EMBL" id="MDK2594156.1"/>
    </source>
</evidence>
<accession>A0ABT7EGI8</accession>
<evidence type="ECO:0000256" key="1">
    <source>
        <dbReference type="ARBA" id="ARBA00008416"/>
    </source>
</evidence>
<dbReference type="Pfam" id="PF05726">
    <property type="entry name" value="Pirin_C"/>
    <property type="match status" value="1"/>
</dbReference>
<feature type="domain" description="Pirin C-terminal" evidence="4">
    <location>
        <begin position="173"/>
        <end position="270"/>
    </location>
</feature>
<proteinExistence type="inferred from homology"/>
<keyword evidence="6" id="KW-1185">Reference proteome</keyword>
<dbReference type="CDD" id="cd02909">
    <property type="entry name" value="cupin_pirin_N"/>
    <property type="match status" value="1"/>
</dbReference>
<dbReference type="SUPFAM" id="SSF51182">
    <property type="entry name" value="RmlC-like cupins"/>
    <property type="match status" value="1"/>
</dbReference>
<protein>
    <submittedName>
        <fullName evidence="5">Pirin family protein</fullName>
    </submittedName>
</protein>
<evidence type="ECO:0000259" key="3">
    <source>
        <dbReference type="Pfam" id="PF02678"/>
    </source>
</evidence>
<name>A0ABT7EGI8_9GAMM</name>
<comment type="caution">
    <text evidence="5">The sequence shown here is derived from an EMBL/GenBank/DDBJ whole genome shotgun (WGS) entry which is preliminary data.</text>
</comment>
<gene>
    <name evidence="5" type="ORF">QNM18_03600</name>
</gene>
<sequence>MAQLLNSTTHDIGGLTVNRLLPHMTKRMVGPFIFFDHMGPTSFPVGEGIEVQPHPHIGLSTLTYLIEGQILHRDSLGNCIEITPGDVNWMTAGKGIVHSERESFETRSKQHNLNGLQSWIALPELYSNIEPSFEHISRHDLPQVTHKGVMKRVIAGEAYGLQSPITTYSPMFYVDIIASAQNRLEVPNPKQETAIYIIYGEVEVAAQKYNSGEFVLLAPSDKTISVSKNSRLILLGGDKWESVPYIHWNFVSFSKERIEQAKRDWQQGNFPSIEHDNLEHVPLPTKHTL</sequence>
<dbReference type="InterPro" id="IPR008778">
    <property type="entry name" value="Pirin_C_dom"/>
</dbReference>
<dbReference type="PANTHER" id="PTHR13903">
    <property type="entry name" value="PIRIN-RELATED"/>
    <property type="match status" value="1"/>
</dbReference>
<evidence type="ECO:0000256" key="2">
    <source>
        <dbReference type="RuleBase" id="RU003457"/>
    </source>
</evidence>
<evidence type="ECO:0000313" key="6">
    <source>
        <dbReference type="Proteomes" id="UP001231915"/>
    </source>
</evidence>
<dbReference type="Pfam" id="PF02678">
    <property type="entry name" value="Pirin"/>
    <property type="match status" value="1"/>
</dbReference>
<dbReference type="InterPro" id="IPR012093">
    <property type="entry name" value="Pirin"/>
</dbReference>
<dbReference type="Gene3D" id="2.60.120.10">
    <property type="entry name" value="Jelly Rolls"/>
    <property type="match status" value="2"/>
</dbReference>